<name>A0A504JIE2_9FLAO</name>
<accession>A0A504JIE2</accession>
<sequence>MKNSLLSLGKVLNKNEQKSINGGTGFVYPIGYCYANGTNPPQVIARVSCDELCPDGSTPFCHVFDDGIRN</sequence>
<dbReference type="OrthoDB" id="1449566at2"/>
<comment type="caution">
    <text evidence="1">The sequence shown here is derived from an EMBL/GenBank/DDBJ whole genome shotgun (WGS) entry which is preliminary data.</text>
</comment>
<dbReference type="Proteomes" id="UP000315540">
    <property type="component" value="Unassembled WGS sequence"/>
</dbReference>
<protein>
    <recommendedName>
        <fullName evidence="3">Bacteriocin</fullName>
    </recommendedName>
</protein>
<organism evidence="1 2">
    <name type="scientific">Aquimarina algicola</name>
    <dbReference type="NCBI Taxonomy" id="2589995"/>
    <lineage>
        <taxon>Bacteria</taxon>
        <taxon>Pseudomonadati</taxon>
        <taxon>Bacteroidota</taxon>
        <taxon>Flavobacteriia</taxon>
        <taxon>Flavobacteriales</taxon>
        <taxon>Flavobacteriaceae</taxon>
        <taxon>Aquimarina</taxon>
    </lineage>
</organism>
<gene>
    <name evidence="1" type="ORF">FHK87_13415</name>
</gene>
<proteinExistence type="predicted"/>
<keyword evidence="2" id="KW-1185">Reference proteome</keyword>
<evidence type="ECO:0000313" key="2">
    <source>
        <dbReference type="Proteomes" id="UP000315540"/>
    </source>
</evidence>
<evidence type="ECO:0008006" key="3">
    <source>
        <dbReference type="Google" id="ProtNLM"/>
    </source>
</evidence>
<reference evidence="1 2" key="1">
    <citation type="submission" date="2019-06" db="EMBL/GenBank/DDBJ databases">
        <authorList>
            <person name="Meng X."/>
        </authorList>
    </citation>
    <scope>NUCLEOTIDE SEQUENCE [LARGE SCALE GENOMIC DNA]</scope>
    <source>
        <strain evidence="1 2">M625</strain>
    </source>
</reference>
<evidence type="ECO:0000313" key="1">
    <source>
        <dbReference type="EMBL" id="TPN86260.1"/>
    </source>
</evidence>
<dbReference type="EMBL" id="VFWZ01000003">
    <property type="protein sequence ID" value="TPN86260.1"/>
    <property type="molecule type" value="Genomic_DNA"/>
</dbReference>
<dbReference type="AlphaFoldDB" id="A0A504JIE2"/>
<dbReference type="RefSeq" id="WP_140593775.1">
    <property type="nucleotide sequence ID" value="NZ_VFWZ01000003.1"/>
</dbReference>